<evidence type="ECO:0000313" key="2">
    <source>
        <dbReference type="Proteomes" id="UP000828048"/>
    </source>
</evidence>
<keyword evidence="2" id="KW-1185">Reference proteome</keyword>
<name>A0ACB7XIX9_9ERIC</name>
<sequence>MGLSHHIFPRLEPYLQTWLDIYGKNFLAWFGPQPHLVITEPEHVKEILTNKEKTYPKGDMDGFLKMLLGGGIVASEGEKWVKLRKLANHAFYAESLKNMIPDMIESVEMMLPRWKHHEGKEIEVFEEFRLLTSEIISRTAFGSSYVEGQRIFEMLSKLVLLFYRHMHRVRIPGLGLIWKKSKCSRPCKNETDDHVP</sequence>
<protein>
    <submittedName>
        <fullName evidence="1">Uncharacterized protein</fullName>
    </submittedName>
</protein>
<organism evidence="1 2">
    <name type="scientific">Vaccinium darrowii</name>
    <dbReference type="NCBI Taxonomy" id="229202"/>
    <lineage>
        <taxon>Eukaryota</taxon>
        <taxon>Viridiplantae</taxon>
        <taxon>Streptophyta</taxon>
        <taxon>Embryophyta</taxon>
        <taxon>Tracheophyta</taxon>
        <taxon>Spermatophyta</taxon>
        <taxon>Magnoliopsida</taxon>
        <taxon>eudicotyledons</taxon>
        <taxon>Gunneridae</taxon>
        <taxon>Pentapetalae</taxon>
        <taxon>asterids</taxon>
        <taxon>Ericales</taxon>
        <taxon>Ericaceae</taxon>
        <taxon>Vaccinioideae</taxon>
        <taxon>Vaccinieae</taxon>
        <taxon>Vaccinium</taxon>
    </lineage>
</organism>
<accession>A0ACB7XIX9</accession>
<dbReference type="EMBL" id="CM037160">
    <property type="protein sequence ID" value="KAH7840622.1"/>
    <property type="molecule type" value="Genomic_DNA"/>
</dbReference>
<dbReference type="Proteomes" id="UP000828048">
    <property type="component" value="Chromosome 10"/>
</dbReference>
<proteinExistence type="predicted"/>
<evidence type="ECO:0000313" key="1">
    <source>
        <dbReference type="EMBL" id="KAH7840622.1"/>
    </source>
</evidence>
<reference evidence="1 2" key="1">
    <citation type="journal article" date="2021" name="Hortic Res">
        <title>High-quality reference genome and annotation aids understanding of berry development for evergreen blueberry (Vaccinium darrowii).</title>
        <authorList>
            <person name="Yu J."/>
            <person name="Hulse-Kemp A.M."/>
            <person name="Babiker E."/>
            <person name="Staton M."/>
        </authorList>
    </citation>
    <scope>NUCLEOTIDE SEQUENCE [LARGE SCALE GENOMIC DNA]</scope>
    <source>
        <strain evidence="2">cv. NJ 8807/NJ 8810</strain>
        <tissue evidence="1">Young leaf</tissue>
    </source>
</reference>
<gene>
    <name evidence="1" type="ORF">Vadar_019327</name>
</gene>
<comment type="caution">
    <text evidence="1">The sequence shown here is derived from an EMBL/GenBank/DDBJ whole genome shotgun (WGS) entry which is preliminary data.</text>
</comment>